<comment type="similarity">
    <text evidence="5 14 16">Belongs to the RNase HII family.</text>
</comment>
<dbReference type="GO" id="GO:0006298">
    <property type="term" value="P:mismatch repair"/>
    <property type="evidence" value="ECO:0007669"/>
    <property type="project" value="TreeGrafter"/>
</dbReference>
<dbReference type="CDD" id="cd07182">
    <property type="entry name" value="RNase_HII_bacteria_HII_like"/>
    <property type="match status" value="1"/>
</dbReference>
<reference evidence="18 19" key="1">
    <citation type="submission" date="2015-07" db="EMBL/GenBank/DDBJ databases">
        <title>Genome sequence of Ornatilinea apprima DSM 23815.</title>
        <authorList>
            <person name="Hemp J."/>
            <person name="Ward L.M."/>
            <person name="Pace L.A."/>
            <person name="Fischer W.W."/>
        </authorList>
    </citation>
    <scope>NUCLEOTIDE SEQUENCE [LARGE SCALE GENOMIC DNA]</scope>
    <source>
        <strain evidence="18 19">P3M-1</strain>
    </source>
</reference>
<evidence type="ECO:0000256" key="11">
    <source>
        <dbReference type="ARBA" id="ARBA00022759"/>
    </source>
</evidence>
<evidence type="ECO:0000256" key="10">
    <source>
        <dbReference type="ARBA" id="ARBA00022723"/>
    </source>
</evidence>
<comment type="function">
    <text evidence="3 14 16">Endonuclease that specifically degrades the RNA of RNA-DNA hybrids.</text>
</comment>
<dbReference type="PROSITE" id="PS51975">
    <property type="entry name" value="RNASE_H_2"/>
    <property type="match status" value="1"/>
</dbReference>
<proteinExistence type="inferred from homology"/>
<feature type="binding site" evidence="14 15">
    <location>
        <position position="33"/>
    </location>
    <ligand>
        <name>a divalent metal cation</name>
        <dbReference type="ChEBI" id="CHEBI:60240"/>
    </ligand>
</feature>
<comment type="subcellular location">
    <subcellularLocation>
        <location evidence="4 14">Cytoplasm</location>
    </subcellularLocation>
</comment>
<evidence type="ECO:0000256" key="9">
    <source>
        <dbReference type="ARBA" id="ARBA00022722"/>
    </source>
</evidence>
<evidence type="ECO:0000256" key="15">
    <source>
        <dbReference type="PROSITE-ProRule" id="PRU01319"/>
    </source>
</evidence>
<dbReference type="GO" id="GO:0004523">
    <property type="term" value="F:RNA-DNA hybrid ribonuclease activity"/>
    <property type="evidence" value="ECO:0007669"/>
    <property type="project" value="UniProtKB-UniRule"/>
</dbReference>
<accession>A0A0P6XVC5</accession>
<comment type="catalytic activity">
    <reaction evidence="1 14 15 16">
        <text>Endonucleolytic cleavage to 5'-phosphomonoester.</text>
        <dbReference type="EC" id="3.1.26.4"/>
    </reaction>
</comment>
<keyword evidence="13 14" id="KW-0464">Manganese</keyword>
<evidence type="ECO:0000256" key="1">
    <source>
        <dbReference type="ARBA" id="ARBA00000077"/>
    </source>
</evidence>
<dbReference type="PATRIC" id="fig|1134406.4.peg.1089"/>
<keyword evidence="10 14" id="KW-0479">Metal-binding</keyword>
<evidence type="ECO:0000256" key="6">
    <source>
        <dbReference type="ARBA" id="ARBA00012180"/>
    </source>
</evidence>
<dbReference type="AlphaFoldDB" id="A0A0P6XVC5"/>
<dbReference type="InterPro" id="IPR036397">
    <property type="entry name" value="RNaseH_sf"/>
</dbReference>
<keyword evidence="12 14" id="KW-0378">Hydrolase</keyword>
<dbReference type="GO" id="GO:0032299">
    <property type="term" value="C:ribonuclease H2 complex"/>
    <property type="evidence" value="ECO:0007669"/>
    <property type="project" value="TreeGrafter"/>
</dbReference>
<evidence type="ECO:0000256" key="13">
    <source>
        <dbReference type="ARBA" id="ARBA00023211"/>
    </source>
</evidence>
<dbReference type="InterPro" id="IPR024567">
    <property type="entry name" value="RNase_HII/HIII_dom"/>
</dbReference>
<comment type="cofactor">
    <cofactor evidence="14 15">
        <name>Mn(2+)</name>
        <dbReference type="ChEBI" id="CHEBI:29035"/>
    </cofactor>
    <cofactor evidence="14 15">
        <name>Mg(2+)</name>
        <dbReference type="ChEBI" id="CHEBI:18420"/>
    </cofactor>
    <text evidence="14 15">Manganese or magnesium. Binds 1 divalent metal ion per monomer in the absence of substrate. May bind a second metal ion after substrate binding.</text>
</comment>
<name>A0A0P6XVC5_9CHLR</name>
<dbReference type="SUPFAM" id="SSF53098">
    <property type="entry name" value="Ribonuclease H-like"/>
    <property type="match status" value="1"/>
</dbReference>
<dbReference type="HAMAP" id="MF_00052_B">
    <property type="entry name" value="RNase_HII_B"/>
    <property type="match status" value="1"/>
</dbReference>
<evidence type="ECO:0000256" key="2">
    <source>
        <dbReference type="ARBA" id="ARBA00001946"/>
    </source>
</evidence>
<keyword evidence="11 14" id="KW-0255">Endonuclease</keyword>
<keyword evidence="9 14" id="KW-0540">Nuclease</keyword>
<dbReference type="Proteomes" id="UP000050417">
    <property type="component" value="Unassembled WGS sequence"/>
</dbReference>
<dbReference type="InterPro" id="IPR001352">
    <property type="entry name" value="RNase_HII/HIII"/>
</dbReference>
<dbReference type="EMBL" id="LGCL01000004">
    <property type="protein sequence ID" value="KPL80573.1"/>
    <property type="molecule type" value="Genomic_DNA"/>
</dbReference>
<dbReference type="GO" id="GO:0003723">
    <property type="term" value="F:RNA binding"/>
    <property type="evidence" value="ECO:0007669"/>
    <property type="project" value="UniProtKB-UniRule"/>
</dbReference>
<feature type="domain" description="RNase H type-2" evidence="17">
    <location>
        <begin position="26"/>
        <end position="219"/>
    </location>
</feature>
<protein>
    <recommendedName>
        <fullName evidence="7 14">Ribonuclease HII</fullName>
        <shortName evidence="14">RNase HII</shortName>
        <ecNumber evidence="6 14">3.1.26.4</ecNumber>
    </recommendedName>
</protein>
<evidence type="ECO:0000313" key="19">
    <source>
        <dbReference type="Proteomes" id="UP000050417"/>
    </source>
</evidence>
<comment type="caution">
    <text evidence="18">The sequence shown here is derived from an EMBL/GenBank/DDBJ whole genome shotgun (WGS) entry which is preliminary data.</text>
</comment>
<dbReference type="EC" id="3.1.26.4" evidence="6 14"/>
<feature type="binding site" evidence="14 15">
    <location>
        <position position="128"/>
    </location>
    <ligand>
        <name>a divalent metal cation</name>
        <dbReference type="ChEBI" id="CHEBI:60240"/>
    </ligand>
</feature>
<dbReference type="Pfam" id="PF01351">
    <property type="entry name" value="RNase_HII"/>
    <property type="match status" value="1"/>
</dbReference>
<dbReference type="InterPro" id="IPR022898">
    <property type="entry name" value="RNase_HII"/>
</dbReference>
<evidence type="ECO:0000256" key="5">
    <source>
        <dbReference type="ARBA" id="ARBA00007383"/>
    </source>
</evidence>
<keyword evidence="19" id="KW-1185">Reference proteome</keyword>
<dbReference type="GO" id="GO:0005737">
    <property type="term" value="C:cytoplasm"/>
    <property type="evidence" value="ECO:0007669"/>
    <property type="project" value="UniProtKB-SubCell"/>
</dbReference>
<dbReference type="STRING" id="1134406.ADN00_01645"/>
<evidence type="ECO:0000313" key="18">
    <source>
        <dbReference type="EMBL" id="KPL80573.1"/>
    </source>
</evidence>
<evidence type="ECO:0000256" key="14">
    <source>
        <dbReference type="HAMAP-Rule" id="MF_00052"/>
    </source>
</evidence>
<evidence type="ECO:0000256" key="8">
    <source>
        <dbReference type="ARBA" id="ARBA00022490"/>
    </source>
</evidence>
<dbReference type="GO" id="GO:0043137">
    <property type="term" value="P:DNA replication, removal of RNA primer"/>
    <property type="evidence" value="ECO:0007669"/>
    <property type="project" value="TreeGrafter"/>
</dbReference>
<keyword evidence="8 14" id="KW-0963">Cytoplasm</keyword>
<dbReference type="NCBIfam" id="NF000595">
    <property type="entry name" value="PRK00015.1-3"/>
    <property type="match status" value="1"/>
</dbReference>
<dbReference type="InterPro" id="IPR012337">
    <property type="entry name" value="RNaseH-like_sf"/>
</dbReference>
<evidence type="ECO:0000256" key="7">
    <source>
        <dbReference type="ARBA" id="ARBA00019179"/>
    </source>
</evidence>
<evidence type="ECO:0000256" key="4">
    <source>
        <dbReference type="ARBA" id="ARBA00004496"/>
    </source>
</evidence>
<evidence type="ECO:0000256" key="12">
    <source>
        <dbReference type="ARBA" id="ARBA00022801"/>
    </source>
</evidence>
<dbReference type="OrthoDB" id="9803420at2"/>
<evidence type="ECO:0000256" key="3">
    <source>
        <dbReference type="ARBA" id="ARBA00004065"/>
    </source>
</evidence>
<dbReference type="RefSeq" id="WP_075061219.1">
    <property type="nucleotide sequence ID" value="NZ_LGCL01000004.1"/>
</dbReference>
<evidence type="ECO:0000259" key="17">
    <source>
        <dbReference type="PROSITE" id="PS51975"/>
    </source>
</evidence>
<dbReference type="PANTHER" id="PTHR10954:SF18">
    <property type="entry name" value="RIBONUCLEASE HII"/>
    <property type="match status" value="1"/>
</dbReference>
<dbReference type="PANTHER" id="PTHR10954">
    <property type="entry name" value="RIBONUCLEASE H2 SUBUNIT A"/>
    <property type="match status" value="1"/>
</dbReference>
<evidence type="ECO:0000256" key="16">
    <source>
        <dbReference type="RuleBase" id="RU003515"/>
    </source>
</evidence>
<organism evidence="18 19">
    <name type="scientific">Ornatilinea apprima</name>
    <dbReference type="NCBI Taxonomy" id="1134406"/>
    <lineage>
        <taxon>Bacteria</taxon>
        <taxon>Bacillati</taxon>
        <taxon>Chloroflexota</taxon>
        <taxon>Anaerolineae</taxon>
        <taxon>Anaerolineales</taxon>
        <taxon>Anaerolineaceae</taxon>
        <taxon>Ornatilinea</taxon>
    </lineage>
</organism>
<gene>
    <name evidence="14" type="primary">rnhB</name>
    <name evidence="18" type="ORF">ADN00_01645</name>
</gene>
<sequence length="222" mass="24041">MKAEIPPQTRYPDLEQEKQLWQRGVVRAAGLDEAGRGAWAGPVCAAAVILPAEESVLETLSGVRDSKLMTARQRAEWAPRVQNAAAAWGVGWASNDEIDAQGILPATRLAMRRAIEALGLPPEHLLIDAVRLRDLPLPQTVLIKGDWRCLSIAAAAVLAKTARDALMAGLDSQYPGYGFAQHKGYGTRRHQSALDALGACALHRRSYAPLRARLLPADESLN</sequence>
<dbReference type="Gene3D" id="3.30.420.10">
    <property type="entry name" value="Ribonuclease H-like superfamily/Ribonuclease H"/>
    <property type="match status" value="1"/>
</dbReference>
<dbReference type="GO" id="GO:0030145">
    <property type="term" value="F:manganese ion binding"/>
    <property type="evidence" value="ECO:0007669"/>
    <property type="project" value="UniProtKB-UniRule"/>
</dbReference>
<feature type="binding site" evidence="14 15">
    <location>
        <position position="32"/>
    </location>
    <ligand>
        <name>a divalent metal cation</name>
        <dbReference type="ChEBI" id="CHEBI:60240"/>
    </ligand>
</feature>
<comment type="cofactor">
    <cofactor evidence="2">
        <name>Mg(2+)</name>
        <dbReference type="ChEBI" id="CHEBI:18420"/>
    </cofactor>
</comment>